<evidence type="ECO:0000256" key="2">
    <source>
        <dbReference type="ARBA" id="ARBA00010136"/>
    </source>
</evidence>
<comment type="caution">
    <text evidence="9">The sequence shown here is derived from an EMBL/GenBank/DDBJ whole genome shotgun (WGS) entry which is preliminary data.</text>
</comment>
<comment type="similarity">
    <text evidence="2">Belongs to the peptidase M1 family.</text>
</comment>
<dbReference type="SUPFAM" id="SSF48371">
    <property type="entry name" value="ARM repeat"/>
    <property type="match status" value="1"/>
</dbReference>
<dbReference type="PANTHER" id="PTHR46627">
    <property type="entry name" value="AMINOPEPTIDASE O"/>
    <property type="match status" value="1"/>
</dbReference>
<dbReference type="SMART" id="SM01263">
    <property type="entry name" value="Leuk-A4-hydro_C"/>
    <property type="match status" value="1"/>
</dbReference>
<dbReference type="Proteomes" id="UP001460270">
    <property type="component" value="Unassembled WGS sequence"/>
</dbReference>
<evidence type="ECO:0000256" key="1">
    <source>
        <dbReference type="ARBA" id="ARBA00001947"/>
    </source>
</evidence>
<evidence type="ECO:0000256" key="3">
    <source>
        <dbReference type="ARBA" id="ARBA00022670"/>
    </source>
</evidence>
<keyword evidence="7" id="KW-0482">Metalloprotease</keyword>
<evidence type="ECO:0000259" key="8">
    <source>
        <dbReference type="SMART" id="SM01263"/>
    </source>
</evidence>
<evidence type="ECO:0000313" key="9">
    <source>
        <dbReference type="EMBL" id="KAK7934280.1"/>
    </source>
</evidence>
<dbReference type="PANTHER" id="PTHR46627:SF1">
    <property type="entry name" value="AMINOPEPTIDASE O"/>
    <property type="match status" value="1"/>
</dbReference>
<reference evidence="10" key="1">
    <citation type="submission" date="2024-04" db="EMBL/GenBank/DDBJ databases">
        <title>Salinicola lusitanus LLJ914,a marine bacterium isolated from the Okinawa Trough.</title>
        <authorList>
            <person name="Li J."/>
        </authorList>
    </citation>
    <scope>NUCLEOTIDE SEQUENCE [LARGE SCALE GENOMIC DNA]</scope>
</reference>
<accession>A0AAW0Q5I5</accession>
<evidence type="ECO:0000313" key="10">
    <source>
        <dbReference type="Proteomes" id="UP001460270"/>
    </source>
</evidence>
<organism evidence="9 10">
    <name type="scientific">Mugilogobius chulae</name>
    <name type="common">yellowstripe goby</name>
    <dbReference type="NCBI Taxonomy" id="88201"/>
    <lineage>
        <taxon>Eukaryota</taxon>
        <taxon>Metazoa</taxon>
        <taxon>Chordata</taxon>
        <taxon>Craniata</taxon>
        <taxon>Vertebrata</taxon>
        <taxon>Euteleostomi</taxon>
        <taxon>Actinopterygii</taxon>
        <taxon>Neopterygii</taxon>
        <taxon>Teleostei</taxon>
        <taxon>Neoteleostei</taxon>
        <taxon>Acanthomorphata</taxon>
        <taxon>Gobiaria</taxon>
        <taxon>Gobiiformes</taxon>
        <taxon>Gobioidei</taxon>
        <taxon>Gobiidae</taxon>
        <taxon>Gobionellinae</taxon>
        <taxon>Mugilogobius</taxon>
    </lineage>
</organism>
<dbReference type="GO" id="GO:0005730">
    <property type="term" value="C:nucleolus"/>
    <property type="evidence" value="ECO:0007669"/>
    <property type="project" value="InterPro"/>
</dbReference>
<evidence type="ECO:0000256" key="5">
    <source>
        <dbReference type="ARBA" id="ARBA00022801"/>
    </source>
</evidence>
<dbReference type="AlphaFoldDB" id="A0AAW0Q5I5"/>
<name>A0AAW0Q5I5_9GOBI</name>
<dbReference type="GO" id="GO:0070006">
    <property type="term" value="F:metalloaminopeptidase activity"/>
    <property type="evidence" value="ECO:0007669"/>
    <property type="project" value="InterPro"/>
</dbReference>
<proteinExistence type="inferred from homology"/>
<evidence type="ECO:0000256" key="4">
    <source>
        <dbReference type="ARBA" id="ARBA00022723"/>
    </source>
</evidence>
<evidence type="ECO:0000256" key="7">
    <source>
        <dbReference type="ARBA" id="ARBA00023049"/>
    </source>
</evidence>
<dbReference type="InterPro" id="IPR015211">
    <property type="entry name" value="Peptidase_M1_C"/>
</dbReference>
<keyword evidence="3" id="KW-0645">Protease</keyword>
<dbReference type="Pfam" id="PF09127">
    <property type="entry name" value="Leuk-A4-hydro_C"/>
    <property type="match status" value="1"/>
</dbReference>
<sequence>MHCLQKAYDLQRQDAEVRHRWCELVVKHRFSQAYIDVEHFLIHDQAMGVYLYGELMLQEDARQQALARHCLEMVQEEMDQSVRRVVEEMNTAHSILCLLCVEKGPFSAAPSGCVCQGWNLGMRSSNKPGRKARERVIAHF</sequence>
<dbReference type="GO" id="GO:0006508">
    <property type="term" value="P:proteolysis"/>
    <property type="evidence" value="ECO:0007669"/>
    <property type="project" value="UniProtKB-KW"/>
</dbReference>
<dbReference type="Gene3D" id="1.25.40.320">
    <property type="entry name" value="Peptidase M1, leukotriene A4 hydrolase/aminopeptidase C-terminal domain"/>
    <property type="match status" value="1"/>
</dbReference>
<dbReference type="GO" id="GO:0008270">
    <property type="term" value="F:zinc ion binding"/>
    <property type="evidence" value="ECO:0007669"/>
    <property type="project" value="InterPro"/>
</dbReference>
<feature type="domain" description="Peptidase M1 leukotriene A4 hydrolase/aminopeptidase C-terminal" evidence="8">
    <location>
        <begin position="1"/>
        <end position="90"/>
    </location>
</feature>
<gene>
    <name evidence="9" type="ORF">WMY93_005176</name>
</gene>
<keyword evidence="5" id="KW-0378">Hydrolase</keyword>
<dbReference type="InterPro" id="IPR033577">
    <property type="entry name" value="AOPep"/>
</dbReference>
<dbReference type="InterPro" id="IPR038502">
    <property type="entry name" value="M1_LTA-4_hydro/amino_C_sf"/>
</dbReference>
<dbReference type="InterPro" id="IPR016024">
    <property type="entry name" value="ARM-type_fold"/>
</dbReference>
<dbReference type="EMBL" id="JBBPFD010000003">
    <property type="protein sequence ID" value="KAK7934280.1"/>
    <property type="molecule type" value="Genomic_DNA"/>
</dbReference>
<evidence type="ECO:0000256" key="6">
    <source>
        <dbReference type="ARBA" id="ARBA00022833"/>
    </source>
</evidence>
<keyword evidence="6" id="KW-0862">Zinc</keyword>
<keyword evidence="4" id="KW-0479">Metal-binding</keyword>
<protein>
    <recommendedName>
        <fullName evidence="8">Peptidase M1 leukotriene A4 hydrolase/aminopeptidase C-terminal domain-containing protein</fullName>
    </recommendedName>
</protein>
<comment type="cofactor">
    <cofactor evidence="1">
        <name>Zn(2+)</name>
        <dbReference type="ChEBI" id="CHEBI:29105"/>
    </cofactor>
</comment>
<keyword evidence="10" id="KW-1185">Reference proteome</keyword>